<dbReference type="EMBL" id="CATQJL010000316">
    <property type="protein sequence ID" value="CAJ0606578.1"/>
    <property type="molecule type" value="Genomic_DNA"/>
</dbReference>
<name>A0AA36HAR2_CYLNA</name>
<protein>
    <submittedName>
        <fullName evidence="1">Uncharacterized protein</fullName>
    </submittedName>
</protein>
<reference evidence="1" key="1">
    <citation type="submission" date="2023-07" db="EMBL/GenBank/DDBJ databases">
        <authorList>
            <consortium name="CYATHOMIX"/>
        </authorList>
    </citation>
    <scope>NUCLEOTIDE SEQUENCE</scope>
    <source>
        <strain evidence="1">N/A</strain>
    </source>
</reference>
<organism evidence="1 2">
    <name type="scientific">Cylicocyclus nassatus</name>
    <name type="common">Nematode worm</name>
    <dbReference type="NCBI Taxonomy" id="53992"/>
    <lineage>
        <taxon>Eukaryota</taxon>
        <taxon>Metazoa</taxon>
        <taxon>Ecdysozoa</taxon>
        <taxon>Nematoda</taxon>
        <taxon>Chromadorea</taxon>
        <taxon>Rhabditida</taxon>
        <taxon>Rhabditina</taxon>
        <taxon>Rhabditomorpha</taxon>
        <taxon>Strongyloidea</taxon>
        <taxon>Strongylidae</taxon>
        <taxon>Cylicocyclus</taxon>
    </lineage>
</organism>
<proteinExistence type="predicted"/>
<evidence type="ECO:0000313" key="1">
    <source>
        <dbReference type="EMBL" id="CAJ0606578.1"/>
    </source>
</evidence>
<evidence type="ECO:0000313" key="2">
    <source>
        <dbReference type="Proteomes" id="UP001176961"/>
    </source>
</evidence>
<accession>A0AA36HAR2</accession>
<comment type="caution">
    <text evidence="1">The sequence shown here is derived from an EMBL/GenBank/DDBJ whole genome shotgun (WGS) entry which is preliminary data.</text>
</comment>
<dbReference type="Proteomes" id="UP001176961">
    <property type="component" value="Unassembled WGS sequence"/>
</dbReference>
<gene>
    <name evidence="1" type="ORF">CYNAS_LOCUS18561</name>
</gene>
<dbReference type="AlphaFoldDB" id="A0AA36HAR2"/>
<sequence>MVGSALYAQLPAWLRAMANQSKERPYLIVERAIAIGFVAFVRGSEIALCCSRKSLQGQRSLLRELSCESDTVWCTEWYWQGVLVSTDIWWT</sequence>
<keyword evidence="2" id="KW-1185">Reference proteome</keyword>